<sequence>MSQQLPPDSPVVSHLPPPQITNVRRFLTIIDHAVVMYSGRKWKVVNMDPEGPQKNIAWKIPSSDNWLARISSPYANNELLSMVDPAQGNTMRGWVNNWDSENTMSTVVCKIRCNEQGQVEYVPGGVKPDREECFIPWLGSVMGFETIYMPV</sequence>
<dbReference type="EMBL" id="PXOG01000114">
    <property type="protein sequence ID" value="RGP76447.1"/>
    <property type="molecule type" value="Genomic_DNA"/>
</dbReference>
<name>A0A395SW85_9HYPO</name>
<proteinExistence type="predicted"/>
<keyword evidence="2" id="KW-1185">Reference proteome</keyword>
<accession>A0A395SW85</accession>
<organism evidence="1 2">
    <name type="scientific">Fusarium longipes</name>
    <dbReference type="NCBI Taxonomy" id="694270"/>
    <lineage>
        <taxon>Eukaryota</taxon>
        <taxon>Fungi</taxon>
        <taxon>Dikarya</taxon>
        <taxon>Ascomycota</taxon>
        <taxon>Pezizomycotina</taxon>
        <taxon>Sordariomycetes</taxon>
        <taxon>Hypocreomycetidae</taxon>
        <taxon>Hypocreales</taxon>
        <taxon>Nectriaceae</taxon>
        <taxon>Fusarium</taxon>
    </lineage>
</organism>
<dbReference type="Proteomes" id="UP000266234">
    <property type="component" value="Unassembled WGS sequence"/>
</dbReference>
<dbReference type="AlphaFoldDB" id="A0A395SW85"/>
<reference evidence="1 2" key="1">
    <citation type="journal article" date="2018" name="PLoS Pathog.">
        <title>Evolution of structural diversity of trichothecenes, a family of toxins produced by plant pathogenic and entomopathogenic fungi.</title>
        <authorList>
            <person name="Proctor R.H."/>
            <person name="McCormick S.P."/>
            <person name="Kim H.S."/>
            <person name="Cardoza R.E."/>
            <person name="Stanley A.M."/>
            <person name="Lindo L."/>
            <person name="Kelly A."/>
            <person name="Brown D.W."/>
            <person name="Lee T."/>
            <person name="Vaughan M.M."/>
            <person name="Alexander N.J."/>
            <person name="Busman M."/>
            <person name="Gutierrez S."/>
        </authorList>
    </citation>
    <scope>NUCLEOTIDE SEQUENCE [LARGE SCALE GENOMIC DNA]</scope>
    <source>
        <strain evidence="1 2">NRRL 20695</strain>
    </source>
</reference>
<dbReference type="OrthoDB" id="5079532at2759"/>
<protein>
    <submittedName>
        <fullName evidence="1">Uncharacterized protein</fullName>
    </submittedName>
</protein>
<evidence type="ECO:0000313" key="1">
    <source>
        <dbReference type="EMBL" id="RGP76447.1"/>
    </source>
</evidence>
<comment type="caution">
    <text evidence="1">The sequence shown here is derived from an EMBL/GenBank/DDBJ whole genome shotgun (WGS) entry which is preliminary data.</text>
</comment>
<gene>
    <name evidence="1" type="ORF">FLONG3_5334</name>
</gene>
<evidence type="ECO:0000313" key="2">
    <source>
        <dbReference type="Proteomes" id="UP000266234"/>
    </source>
</evidence>